<dbReference type="InterPro" id="IPR036045">
    <property type="entry name" value="Sec1-like_sf"/>
</dbReference>
<dbReference type="PANTHER" id="PTHR11679">
    <property type="entry name" value="VESICLE PROTEIN SORTING-ASSOCIATED"/>
    <property type="match status" value="1"/>
</dbReference>
<evidence type="ECO:0000256" key="1">
    <source>
        <dbReference type="ARBA" id="ARBA00009884"/>
    </source>
</evidence>
<evidence type="ECO:0000256" key="2">
    <source>
        <dbReference type="SAM" id="Phobius"/>
    </source>
</evidence>
<sequence length="605" mass="66680">MARSGSLGLDVEILRRLNSDRLVRVLEDAPGAKDLIIDGDLMKMLDRIAGATLLRKHGVEKMYRLERLPPPIQSSQRVYIVRPALVTMKYVADHVHENKQSHPEIQAHVVIIPRTTTWVTNLLEEEGLFGIVTLHEFTPDFIPLDDDLLSLEMNNFFRDAFLEGDFSGCVSIARAVHTLEGLYGRIPNVVAHGRAAKAVLNALDVIREQGTPSKSHHTAEIGHLFVFDRDADYVTPLLSQVTYEGALDEYFGIHAGVVEFPVEVVGQDASRKVPLNSKDTIYDNIRNRHFAGVSSYLITRAREVKGKRDQAQNMTTAQMKDFVVNELRTLQALQKTLQLHLSACEEITRRMRRDFETQLQTEHGLVTGVISSGDAQNFLKDCIARMLPLASNLRLFCLYSVTQDGYSRRDFEAISTELLSAHGYKHLITLHNLRQLGLISYSDSTLNIVSGSGASSSGQLQERLAQVTSLLPKKGSGWRAACKRLRLIPNSDVPVDLHNPSHMCYVFNGAYTPAIPKIVGDVLQGQNNASLADTLKILPGTSVLCSPPSGSTVIPRVALVLVLGGITFAEVAAFRLLALTSSTRILLASTNTTTGTDMISSVAQN</sequence>
<gene>
    <name evidence="3" type="primary">Vps33B</name>
    <name evidence="3" type="ORF">SK128_016072</name>
</gene>
<dbReference type="PIRSF" id="PIRSF005715">
    <property type="entry name" value="VPS45_Sec1"/>
    <property type="match status" value="1"/>
</dbReference>
<protein>
    <submittedName>
        <fullName evidence="3">STXBP unc-18 S1</fullName>
    </submittedName>
</protein>
<dbReference type="SUPFAM" id="SSF56815">
    <property type="entry name" value="Sec1/munc18-like (SM) proteins"/>
    <property type="match status" value="1"/>
</dbReference>
<keyword evidence="2" id="KW-0472">Membrane</keyword>
<dbReference type="GO" id="GO:0016192">
    <property type="term" value="P:vesicle-mediated transport"/>
    <property type="evidence" value="ECO:0007669"/>
    <property type="project" value="InterPro"/>
</dbReference>
<dbReference type="InterPro" id="IPR001619">
    <property type="entry name" value="Sec1-like"/>
</dbReference>
<proteinExistence type="inferred from homology"/>
<dbReference type="AlphaFoldDB" id="A0AAN8ZYG7"/>
<accession>A0AAN8ZYG7</accession>
<dbReference type="Proteomes" id="UP001381693">
    <property type="component" value="Unassembled WGS sequence"/>
</dbReference>
<comment type="caution">
    <text evidence="3">The sequence shown here is derived from an EMBL/GenBank/DDBJ whole genome shotgun (WGS) entry which is preliminary data.</text>
</comment>
<dbReference type="InterPro" id="IPR043155">
    <property type="entry name" value="VPS33_dom3b"/>
</dbReference>
<dbReference type="Gene3D" id="3.40.50.2060">
    <property type="match status" value="1"/>
</dbReference>
<dbReference type="InterPro" id="IPR043154">
    <property type="entry name" value="Sec-1-like_dom1"/>
</dbReference>
<evidence type="ECO:0000313" key="4">
    <source>
        <dbReference type="Proteomes" id="UP001381693"/>
    </source>
</evidence>
<reference evidence="3 4" key="1">
    <citation type="submission" date="2023-11" db="EMBL/GenBank/DDBJ databases">
        <title>Halocaridina rubra genome assembly.</title>
        <authorList>
            <person name="Smith C."/>
        </authorList>
    </citation>
    <scope>NUCLEOTIDE SEQUENCE [LARGE SCALE GENOMIC DNA]</scope>
    <source>
        <strain evidence="3">EP-1</strain>
        <tissue evidence="3">Whole</tissue>
    </source>
</reference>
<dbReference type="Gene3D" id="3.40.50.1910">
    <property type="match status" value="3"/>
</dbReference>
<keyword evidence="4" id="KW-1185">Reference proteome</keyword>
<comment type="similarity">
    <text evidence="1">Belongs to the STXBP/unc-18/SEC1 family.</text>
</comment>
<dbReference type="Pfam" id="PF00995">
    <property type="entry name" value="Sec1"/>
    <property type="match status" value="1"/>
</dbReference>
<dbReference type="Gene3D" id="1.25.40.850">
    <property type="match status" value="1"/>
</dbReference>
<dbReference type="EMBL" id="JAXCGZ010020770">
    <property type="protein sequence ID" value="KAK7065500.1"/>
    <property type="molecule type" value="Genomic_DNA"/>
</dbReference>
<evidence type="ECO:0000313" key="3">
    <source>
        <dbReference type="EMBL" id="KAK7065500.1"/>
    </source>
</evidence>
<name>A0AAN8ZYG7_HALRR</name>
<keyword evidence="2" id="KW-0812">Transmembrane</keyword>
<organism evidence="3 4">
    <name type="scientific">Halocaridina rubra</name>
    <name type="common">Hawaiian red shrimp</name>
    <dbReference type="NCBI Taxonomy" id="373956"/>
    <lineage>
        <taxon>Eukaryota</taxon>
        <taxon>Metazoa</taxon>
        <taxon>Ecdysozoa</taxon>
        <taxon>Arthropoda</taxon>
        <taxon>Crustacea</taxon>
        <taxon>Multicrustacea</taxon>
        <taxon>Malacostraca</taxon>
        <taxon>Eumalacostraca</taxon>
        <taxon>Eucarida</taxon>
        <taxon>Decapoda</taxon>
        <taxon>Pleocyemata</taxon>
        <taxon>Caridea</taxon>
        <taxon>Atyoidea</taxon>
        <taxon>Atyidae</taxon>
        <taxon>Halocaridina</taxon>
    </lineage>
</organism>
<dbReference type="InterPro" id="IPR027482">
    <property type="entry name" value="Sec1-like_dom2"/>
</dbReference>
<keyword evidence="2" id="KW-1133">Transmembrane helix</keyword>
<feature type="transmembrane region" description="Helical" evidence="2">
    <location>
        <begin position="557"/>
        <end position="578"/>
    </location>
</feature>